<gene>
    <name evidence="4" type="ORF">SYN_02695</name>
</gene>
<sequence>MTKRVIFFIWTIFLTLLLFPGIGHALTADEICRQKNLTPEQCQLLKARLAPTGGQVTPEAVENLRNSAEFSRLKTEDIQQGRELLEKQESLESRAGAEKAVQPVSAVPAAAPNHAVSEEGRAKSLFDRVRHTGKYQDISTDLKPFGHDFFRDGSVRVVAERKDIPVPVNYVVGPGDEVRIMLWGRVNAQHNLTVDRDGRITLPEIGPIFVAGMTFEQMSEHIITQATQMVGANIDITMGSLKSIPVFVLGDVRRPGAYTIGSFATITDALLLAGGPNDIGSMRNVQLKRKGRLVTTFDLYNLLLKGDKSKDLILQAGDVVFVPVTGPLAGIAGNVKRPAIYEMKDRYDLEGLFELAGGIIPSADTQQIQVSRIQKNERQVVIDIDDKNLQKSRTVRLQDADLVKVFSIVDRDRNAVYLEGNIKRPGKYQFRKGMRVGDLIKSSDELLDETCFEYALIKRIVPPDRKVELVPFHLGKMLKGGDSVHDVELRPEDRVYVFSKWLFEDKPYVTVEGEIRGECRISQETMEVGGDSRVSRMDSEAKNLAAMEEDLKKEGKYALAERLKVIREALAKNQNVRVRDMIDLEEELKREKRPDLTQKIRETADALKTECRTPYQTGMRVKDAVMSAGGLTHDSYLARGEIIRVSDERVYSTIYFNVEKAMAGDPGENLPLQHRDRVIVHAVWEHTEDRSVFVEGDVKKPGSYVLTERMMVSDLIFRAGNLMDSAYPDEAELTSVVIEDGKAARLERKTISLRKALAGDPQNNVRLKNRDRLFVKRITNWDQERYVTVSGEFRFPGRYIIGKGEKLSSLIERAGGFTDKAYLRGAVFTRERVRTLQQKGMEELISRMERELLTERAAQISTALSTEEVQARKIELEQKQKFVQSLKELKATGRMTIRLAHMRLLKGSHYDIELEEGDSLSVPEKNGVVNVLGAVMAGGSFIYDGKLGYQDYIAMTGGYSRYADEKNIFVMKVDGSARKVARGLVNWNAMKSRWQFGPFEEDVKEIEPGDQIVVPEKIERIAWLREIKDITSILMQMAVTAGVAINLY</sequence>
<feature type="domain" description="Polysaccharide export protein N-terminal" evidence="2">
    <location>
        <begin position="166"/>
        <end position="229"/>
    </location>
</feature>
<dbReference type="InterPro" id="IPR049712">
    <property type="entry name" value="Poly_export"/>
</dbReference>
<feature type="domain" description="Soluble ligand binding" evidence="3">
    <location>
        <begin position="246"/>
        <end position="295"/>
    </location>
</feature>
<dbReference type="GO" id="GO:0015159">
    <property type="term" value="F:polysaccharide transmembrane transporter activity"/>
    <property type="evidence" value="ECO:0007669"/>
    <property type="project" value="InterPro"/>
</dbReference>
<evidence type="ECO:0000259" key="2">
    <source>
        <dbReference type="Pfam" id="PF02563"/>
    </source>
</evidence>
<accession>Q2LWK5</accession>
<dbReference type="Gene3D" id="3.10.560.10">
    <property type="entry name" value="Outer membrane lipoprotein wza domain like"/>
    <property type="match status" value="7"/>
</dbReference>
<dbReference type="InParanoid" id="Q2LWK5"/>
<dbReference type="OrthoDB" id="9815244at2"/>
<organism evidence="4 5">
    <name type="scientific">Syntrophus aciditrophicus (strain SB)</name>
    <dbReference type="NCBI Taxonomy" id="56780"/>
    <lineage>
        <taxon>Bacteria</taxon>
        <taxon>Pseudomonadati</taxon>
        <taxon>Thermodesulfobacteriota</taxon>
        <taxon>Syntrophia</taxon>
        <taxon>Syntrophales</taxon>
        <taxon>Syntrophaceae</taxon>
        <taxon>Syntrophus</taxon>
    </lineage>
</organism>
<dbReference type="Pfam" id="PF10531">
    <property type="entry name" value="SLBB"/>
    <property type="match status" value="6"/>
</dbReference>
<keyword evidence="1" id="KW-0732">Signal</keyword>
<dbReference type="Proteomes" id="UP000001933">
    <property type="component" value="Chromosome"/>
</dbReference>
<dbReference type="PANTHER" id="PTHR33619">
    <property type="entry name" value="POLYSACCHARIDE EXPORT PROTEIN GFCE-RELATED"/>
    <property type="match status" value="1"/>
</dbReference>
<evidence type="ECO:0000313" key="5">
    <source>
        <dbReference type="Proteomes" id="UP000001933"/>
    </source>
</evidence>
<dbReference type="KEGG" id="sat:SYN_02695"/>
<proteinExistence type="predicted"/>
<dbReference type="HOGENOM" id="CLU_011447_0_1_7"/>
<protein>
    <submittedName>
        <fullName evidence="4">Periplasmic protein involved in polysaccharide export</fullName>
    </submittedName>
</protein>
<feature type="domain" description="Soluble ligand binding" evidence="3">
    <location>
        <begin position="786"/>
        <end position="830"/>
    </location>
</feature>
<name>Q2LWK5_SYNAS</name>
<feature type="domain" description="Soluble ligand binding" evidence="3">
    <location>
        <begin position="416"/>
        <end position="441"/>
    </location>
</feature>
<evidence type="ECO:0000313" key="4">
    <source>
        <dbReference type="EMBL" id="ABC78464.1"/>
    </source>
</evidence>
<dbReference type="AlphaFoldDB" id="Q2LWK5"/>
<dbReference type="STRING" id="56780.SYN_02695"/>
<dbReference type="InterPro" id="IPR003715">
    <property type="entry name" value="Poly_export_N"/>
</dbReference>
<dbReference type="eggNOG" id="COG1596">
    <property type="taxonomic scope" value="Bacteria"/>
</dbReference>
<dbReference type="Pfam" id="PF02563">
    <property type="entry name" value="Poly_export"/>
    <property type="match status" value="1"/>
</dbReference>
<dbReference type="InterPro" id="IPR019554">
    <property type="entry name" value="Soluble_ligand-bd"/>
</dbReference>
<evidence type="ECO:0000259" key="3">
    <source>
        <dbReference type="Pfam" id="PF10531"/>
    </source>
</evidence>
<dbReference type="RefSeq" id="WP_011418483.1">
    <property type="nucleotide sequence ID" value="NC_007759.1"/>
</dbReference>
<feature type="domain" description="Soluble ligand binding" evidence="3">
    <location>
        <begin position="331"/>
        <end position="382"/>
    </location>
</feature>
<reference evidence="4 5" key="1">
    <citation type="journal article" date="2007" name="Proc. Natl. Acad. Sci. U.S.A.">
        <title>The genome of Syntrophus aciditrophicus: life at the thermodynamic limit of microbial growth.</title>
        <authorList>
            <person name="McInerney M.J."/>
            <person name="Rohlin L."/>
            <person name="Mouttaki H."/>
            <person name="Kim U."/>
            <person name="Krupp R.S."/>
            <person name="Rios-Hernandez L."/>
            <person name="Sieber J."/>
            <person name="Struchtemeyer C.G."/>
            <person name="Bhattacharyya A."/>
            <person name="Campbell J.W."/>
            <person name="Gunsalus R.P."/>
        </authorList>
    </citation>
    <scope>NUCLEOTIDE SEQUENCE [LARGE SCALE GENOMIC DNA]</scope>
    <source>
        <strain evidence="4 5">SB</strain>
    </source>
</reference>
<keyword evidence="5" id="KW-1185">Reference proteome</keyword>
<feature type="domain" description="Soluble ligand binding" evidence="3">
    <location>
        <begin position="614"/>
        <end position="644"/>
    </location>
</feature>
<dbReference type="Gene3D" id="3.30.1950.10">
    <property type="entry name" value="wza like domain"/>
    <property type="match status" value="1"/>
</dbReference>
<evidence type="ECO:0000256" key="1">
    <source>
        <dbReference type="ARBA" id="ARBA00022729"/>
    </source>
</evidence>
<dbReference type="PANTHER" id="PTHR33619:SF3">
    <property type="entry name" value="POLYSACCHARIDE EXPORT PROTEIN GFCE-RELATED"/>
    <property type="match status" value="1"/>
</dbReference>
<feature type="domain" description="Soluble ligand binding" evidence="3">
    <location>
        <begin position="692"/>
        <end position="735"/>
    </location>
</feature>
<dbReference type="EMBL" id="CP000252">
    <property type="protein sequence ID" value="ABC78464.1"/>
    <property type="molecule type" value="Genomic_DNA"/>
</dbReference>